<proteinExistence type="predicted"/>
<organism evidence="1">
    <name type="scientific">Anguilla anguilla</name>
    <name type="common">European freshwater eel</name>
    <name type="synonym">Muraena anguilla</name>
    <dbReference type="NCBI Taxonomy" id="7936"/>
    <lineage>
        <taxon>Eukaryota</taxon>
        <taxon>Metazoa</taxon>
        <taxon>Chordata</taxon>
        <taxon>Craniata</taxon>
        <taxon>Vertebrata</taxon>
        <taxon>Euteleostomi</taxon>
        <taxon>Actinopterygii</taxon>
        <taxon>Neopterygii</taxon>
        <taxon>Teleostei</taxon>
        <taxon>Anguilliformes</taxon>
        <taxon>Anguillidae</taxon>
        <taxon>Anguilla</taxon>
    </lineage>
</organism>
<accession>A0A0E9WPI0</accession>
<reference evidence="1" key="2">
    <citation type="journal article" date="2015" name="Fish Shellfish Immunol.">
        <title>Early steps in the European eel (Anguilla anguilla)-Vibrio vulnificus interaction in the gills: Role of the RtxA13 toxin.</title>
        <authorList>
            <person name="Callol A."/>
            <person name="Pajuelo D."/>
            <person name="Ebbesson L."/>
            <person name="Teles M."/>
            <person name="MacKenzie S."/>
            <person name="Amaro C."/>
        </authorList>
    </citation>
    <scope>NUCLEOTIDE SEQUENCE</scope>
</reference>
<protein>
    <submittedName>
        <fullName evidence="1">Uncharacterized protein</fullName>
    </submittedName>
</protein>
<name>A0A0E9WPI0_ANGAN</name>
<dbReference type="AlphaFoldDB" id="A0A0E9WPI0"/>
<sequence length="51" mass="6089">MFSRSVPLRWHLKKVLSLKSAFQSTDLQFCCHFKINCLTHYLDRNDKAMTE</sequence>
<reference evidence="1" key="1">
    <citation type="submission" date="2014-11" db="EMBL/GenBank/DDBJ databases">
        <authorList>
            <person name="Amaro Gonzalez C."/>
        </authorList>
    </citation>
    <scope>NUCLEOTIDE SEQUENCE</scope>
</reference>
<dbReference type="EMBL" id="GBXM01017209">
    <property type="protein sequence ID" value="JAH91368.1"/>
    <property type="molecule type" value="Transcribed_RNA"/>
</dbReference>
<evidence type="ECO:0000313" key="1">
    <source>
        <dbReference type="EMBL" id="JAH91368.1"/>
    </source>
</evidence>